<accession>A0ABY7QB93</accession>
<dbReference type="EMBL" id="CP115450">
    <property type="protein sequence ID" value="WBP89499.1"/>
    <property type="molecule type" value="Genomic_DNA"/>
</dbReference>
<sequence length="93" mass="10093">MTNTPPPALDRADEALIRYRAQRPSQFTARTIRDDYTAMLAEIGRLRAELAAARDRALTEAAEMLRQATVPAHQADGLDAAADLLAAARDTTS</sequence>
<protein>
    <submittedName>
        <fullName evidence="1">Uncharacterized protein</fullName>
    </submittedName>
</protein>
<keyword evidence="2" id="KW-1185">Reference proteome</keyword>
<organism evidence="1 2">
    <name type="scientific">Kitasatospora cathayae</name>
    <dbReference type="NCBI Taxonomy" id="3004092"/>
    <lineage>
        <taxon>Bacteria</taxon>
        <taxon>Bacillati</taxon>
        <taxon>Actinomycetota</taxon>
        <taxon>Actinomycetes</taxon>
        <taxon>Kitasatosporales</taxon>
        <taxon>Streptomycetaceae</taxon>
        <taxon>Kitasatospora</taxon>
    </lineage>
</organism>
<proteinExistence type="predicted"/>
<reference evidence="2" key="1">
    <citation type="submission" date="2022-12" db="EMBL/GenBank/DDBJ databases">
        <authorList>
            <person name="Mo P."/>
        </authorList>
    </citation>
    <scope>NUCLEOTIDE SEQUENCE [LARGE SCALE GENOMIC DNA]</scope>
    <source>
        <strain evidence="2">HUAS 3-15</strain>
    </source>
</reference>
<evidence type="ECO:0000313" key="1">
    <source>
        <dbReference type="EMBL" id="WBP89499.1"/>
    </source>
</evidence>
<gene>
    <name evidence="1" type="ORF">O1G21_29110</name>
</gene>
<dbReference type="Proteomes" id="UP001212821">
    <property type="component" value="Chromosome"/>
</dbReference>
<name>A0ABY7QB93_9ACTN</name>
<evidence type="ECO:0000313" key="2">
    <source>
        <dbReference type="Proteomes" id="UP001212821"/>
    </source>
</evidence>
<dbReference type="RefSeq" id="WP_270147840.1">
    <property type="nucleotide sequence ID" value="NZ_CP115450.1"/>
</dbReference>